<dbReference type="EMBL" id="AP018227">
    <property type="protein sequence ID" value="BAY81608.1"/>
    <property type="molecule type" value="Genomic_DNA"/>
</dbReference>
<dbReference type="Pfam" id="PF08852">
    <property type="entry name" value="DUF1822"/>
    <property type="match status" value="1"/>
</dbReference>
<protein>
    <recommendedName>
        <fullName evidence="3">DUF1822 domain-containing protein</fullName>
    </recommendedName>
</protein>
<evidence type="ECO:0000313" key="2">
    <source>
        <dbReference type="Proteomes" id="UP000218418"/>
    </source>
</evidence>
<evidence type="ECO:0000313" key="1">
    <source>
        <dbReference type="EMBL" id="BAY81608.1"/>
    </source>
</evidence>
<dbReference type="Proteomes" id="UP000218418">
    <property type="component" value="Chromosome"/>
</dbReference>
<reference evidence="1 2" key="1">
    <citation type="submission" date="2017-06" db="EMBL/GenBank/DDBJ databases">
        <title>Genome sequencing of cyanobaciteial culture collection at National Institute for Environmental Studies (NIES).</title>
        <authorList>
            <person name="Hirose Y."/>
            <person name="Shimura Y."/>
            <person name="Fujisawa T."/>
            <person name="Nakamura Y."/>
            <person name="Kawachi M."/>
        </authorList>
    </citation>
    <scope>NUCLEOTIDE SEQUENCE [LARGE SCALE GENOMIC DNA]</scope>
    <source>
        <strain evidence="1 2">NIES-267</strain>
    </source>
</reference>
<dbReference type="AlphaFoldDB" id="A0A1Z4LKH4"/>
<accession>A0A1Z4LKH4</accession>
<keyword evidence="2" id="KW-1185">Reference proteome</keyword>
<sequence>MFNTDIPLILDSRHLYLEIPQSSQVSEQNYSTPGASRRAWINQLCLKAFLPWFESEMAPDAKLSVNYAALPSFWELVNGTPINFDDYRLILIPTLAVDGDELRVPQEWVDIPELAADYYIGVEVNPDDNFVKIFGYTTHENLVNKGILDNNDRNYSLESEDLIDDINVLAVAQEFNNSETLRAEITPLESTPETQAKNFLERLGNPEIKFPRLEIPFSVWGSLIAQSSWRKKLYAKRQGLPVEQSITQWLQEGIKNLSQIWGWEQKEFVMASGGMRSSASVRGLSKELTIENNTYELRILPRVAGEDIIWRFELRNPVAGGEIPAGFKLRLLTEDLQEFENNEDIATVSTDVLYVEVILESGEGLVWETVPVAEDWEREVLRF</sequence>
<name>A0A1Z4LKH4_9CYAN</name>
<dbReference type="OrthoDB" id="526290at2"/>
<dbReference type="InterPro" id="IPR014951">
    <property type="entry name" value="DUF1822"/>
</dbReference>
<proteinExistence type="predicted"/>
<organism evidence="1 2">
    <name type="scientific">Calothrix parasitica NIES-267</name>
    <dbReference type="NCBI Taxonomy" id="1973488"/>
    <lineage>
        <taxon>Bacteria</taxon>
        <taxon>Bacillati</taxon>
        <taxon>Cyanobacteriota</taxon>
        <taxon>Cyanophyceae</taxon>
        <taxon>Nostocales</taxon>
        <taxon>Calotrichaceae</taxon>
        <taxon>Calothrix</taxon>
    </lineage>
</organism>
<gene>
    <name evidence="1" type="ORF">NIES267_10850</name>
</gene>
<evidence type="ECO:0008006" key="3">
    <source>
        <dbReference type="Google" id="ProtNLM"/>
    </source>
</evidence>